<feature type="domain" description="Carbamoyltransferase Kae1-like" evidence="1">
    <location>
        <begin position="3"/>
        <end position="159"/>
    </location>
</feature>
<sequence>ALALIGIRDKIDYEGQAAVELEMVAYPCHCEERDSSLTLGTSSAISNDNESYPYNITKDRGMRIIKLKELLQAIVEDLKQESSKARISVKFHNTIARMTNQVCQLIASEAGINQVALSGGVFQNRLLLNKTASLLEKSGFQVFTHKQVPCNDGGISLGQVVVANFVK</sequence>
<dbReference type="InterPro" id="IPR043129">
    <property type="entry name" value="ATPase_NBD"/>
</dbReference>
<comment type="caution">
    <text evidence="2">The sequence shown here is derived from an EMBL/GenBank/DDBJ whole genome shotgun (WGS) entry which is preliminary data.</text>
</comment>
<proteinExistence type="predicted"/>
<dbReference type="PANTHER" id="PTHR42959">
    <property type="entry name" value="CARBAMOYLTRANSFERASE"/>
    <property type="match status" value="1"/>
</dbReference>
<protein>
    <recommendedName>
        <fullName evidence="1">Carbamoyltransferase Kae1-like domain-containing protein</fullName>
    </recommendedName>
</protein>
<dbReference type="GO" id="GO:0016743">
    <property type="term" value="F:carboxyl- or carbamoyltransferase activity"/>
    <property type="evidence" value="ECO:0007669"/>
    <property type="project" value="TreeGrafter"/>
</dbReference>
<name>X1JP83_9ZZZZ</name>
<dbReference type="SUPFAM" id="SSF53067">
    <property type="entry name" value="Actin-like ATPase domain"/>
    <property type="match status" value="1"/>
</dbReference>
<reference evidence="2" key="1">
    <citation type="journal article" date="2014" name="Front. Microbiol.">
        <title>High frequency of phylogenetically diverse reductive dehalogenase-homologous genes in deep subseafloor sedimentary metagenomes.</title>
        <authorList>
            <person name="Kawai M."/>
            <person name="Futagami T."/>
            <person name="Toyoda A."/>
            <person name="Takaki Y."/>
            <person name="Nishi S."/>
            <person name="Hori S."/>
            <person name="Arai W."/>
            <person name="Tsubouchi T."/>
            <person name="Morono Y."/>
            <person name="Uchiyama I."/>
            <person name="Ito T."/>
            <person name="Fujiyama A."/>
            <person name="Inagaki F."/>
            <person name="Takami H."/>
        </authorList>
    </citation>
    <scope>NUCLEOTIDE SEQUENCE</scope>
    <source>
        <strain evidence="2">Expedition CK06-06</strain>
    </source>
</reference>
<dbReference type="InterPro" id="IPR055128">
    <property type="entry name" value="HypF_C_2"/>
</dbReference>
<dbReference type="Gene3D" id="3.30.420.40">
    <property type="match status" value="1"/>
</dbReference>
<dbReference type="InterPro" id="IPR051060">
    <property type="entry name" value="Carbamoyltrans_HypF-like"/>
</dbReference>
<dbReference type="PANTHER" id="PTHR42959:SF1">
    <property type="entry name" value="CARBAMOYLTRANSFERASE HYPF"/>
    <property type="match status" value="1"/>
</dbReference>
<accession>X1JP83</accession>
<evidence type="ECO:0000259" key="1">
    <source>
        <dbReference type="Pfam" id="PF22521"/>
    </source>
</evidence>
<feature type="non-terminal residue" evidence="2">
    <location>
        <position position="1"/>
    </location>
</feature>
<dbReference type="Pfam" id="PF22521">
    <property type="entry name" value="HypF_C_2"/>
    <property type="match status" value="1"/>
</dbReference>
<organism evidence="2">
    <name type="scientific">marine sediment metagenome</name>
    <dbReference type="NCBI Taxonomy" id="412755"/>
    <lineage>
        <taxon>unclassified sequences</taxon>
        <taxon>metagenomes</taxon>
        <taxon>ecological metagenomes</taxon>
    </lineage>
</organism>
<dbReference type="GO" id="GO:0008270">
    <property type="term" value="F:zinc ion binding"/>
    <property type="evidence" value="ECO:0007669"/>
    <property type="project" value="TreeGrafter"/>
</dbReference>
<gene>
    <name evidence="2" type="ORF">S06H3_04115</name>
</gene>
<evidence type="ECO:0000313" key="2">
    <source>
        <dbReference type="EMBL" id="GAH95877.1"/>
    </source>
</evidence>
<dbReference type="AlphaFoldDB" id="X1JP83"/>
<dbReference type="GO" id="GO:0051604">
    <property type="term" value="P:protein maturation"/>
    <property type="evidence" value="ECO:0007669"/>
    <property type="project" value="TreeGrafter"/>
</dbReference>
<dbReference type="EMBL" id="BARV01001410">
    <property type="protein sequence ID" value="GAH95877.1"/>
    <property type="molecule type" value="Genomic_DNA"/>
</dbReference>